<dbReference type="PANTHER" id="PTHR30600">
    <property type="entry name" value="CYTOCHROME C PEROXIDASE-RELATED"/>
    <property type="match status" value="1"/>
</dbReference>
<dbReference type="GO" id="GO:0004130">
    <property type="term" value="F:cytochrome-c peroxidase activity"/>
    <property type="evidence" value="ECO:0007669"/>
    <property type="project" value="TreeGrafter"/>
</dbReference>
<dbReference type="InterPro" id="IPR005297">
    <property type="entry name" value="Lipoprotein_repeat"/>
</dbReference>
<feature type="region of interest" description="Disordered" evidence="5">
    <location>
        <begin position="720"/>
        <end position="749"/>
    </location>
</feature>
<gene>
    <name evidence="8" type="ORF">GCM10007877_37630</name>
</gene>
<dbReference type="InterPro" id="IPR038560">
    <property type="entry name" value="Beta-xylanase_CBM31_sf"/>
</dbReference>
<organism evidence="8 9">
    <name type="scientific">Marinibactrum halimedae</name>
    <dbReference type="NCBI Taxonomy" id="1444977"/>
    <lineage>
        <taxon>Bacteria</taxon>
        <taxon>Pseudomonadati</taxon>
        <taxon>Pseudomonadota</taxon>
        <taxon>Gammaproteobacteria</taxon>
        <taxon>Cellvibrionales</taxon>
        <taxon>Cellvibrionaceae</taxon>
        <taxon>Marinibactrum</taxon>
    </lineage>
</organism>
<proteinExistence type="predicted"/>
<dbReference type="PROSITE" id="PS51007">
    <property type="entry name" value="CYTC"/>
    <property type="match status" value="1"/>
</dbReference>
<evidence type="ECO:0000256" key="4">
    <source>
        <dbReference type="PROSITE-ProRule" id="PRU00433"/>
    </source>
</evidence>
<keyword evidence="2 4" id="KW-0479">Metal-binding</keyword>
<feature type="domain" description="Cytochrome c" evidence="7">
    <location>
        <begin position="1065"/>
        <end position="1176"/>
    </location>
</feature>
<dbReference type="InterPro" id="IPR051395">
    <property type="entry name" value="Cytochrome_c_Peroxidase/MauG"/>
</dbReference>
<dbReference type="InterPro" id="IPR036909">
    <property type="entry name" value="Cyt_c-like_dom_sf"/>
</dbReference>
<dbReference type="GO" id="GO:0046872">
    <property type="term" value="F:metal ion binding"/>
    <property type="evidence" value="ECO:0007669"/>
    <property type="project" value="UniProtKB-KW"/>
</dbReference>
<evidence type="ECO:0000313" key="8">
    <source>
        <dbReference type="EMBL" id="GLS28044.1"/>
    </source>
</evidence>
<dbReference type="Gene3D" id="1.10.760.10">
    <property type="entry name" value="Cytochrome c-like domain"/>
    <property type="match status" value="1"/>
</dbReference>
<dbReference type="RefSeq" id="WP_232592166.1">
    <property type="nucleotide sequence ID" value="NZ_BSPD01000095.1"/>
</dbReference>
<dbReference type="GO" id="GO:0009055">
    <property type="term" value="F:electron transfer activity"/>
    <property type="evidence" value="ECO:0007669"/>
    <property type="project" value="InterPro"/>
</dbReference>
<reference evidence="8 9" key="1">
    <citation type="journal article" date="2014" name="Int. J. Syst. Evol. Microbiol.">
        <title>Complete genome sequence of Corynebacterium casei LMG S-19264T (=DSM 44701T), isolated from a smear-ripened cheese.</title>
        <authorList>
            <consortium name="US DOE Joint Genome Institute (JGI-PGF)"/>
            <person name="Walter F."/>
            <person name="Albersmeier A."/>
            <person name="Kalinowski J."/>
            <person name="Ruckert C."/>
        </authorList>
    </citation>
    <scope>NUCLEOTIDE SEQUENCE [LARGE SCALE GENOMIC DNA]</scope>
    <source>
        <strain evidence="8 9">NBRC 110095</strain>
    </source>
</reference>
<evidence type="ECO:0000256" key="3">
    <source>
        <dbReference type="ARBA" id="ARBA00023004"/>
    </source>
</evidence>
<keyword evidence="9" id="KW-1185">Reference proteome</keyword>
<dbReference type="PANTHER" id="PTHR30600:SF4">
    <property type="entry name" value="CYTOCHROME C DOMAIN-CONTAINING PROTEIN"/>
    <property type="match status" value="1"/>
</dbReference>
<feature type="signal peptide" evidence="6">
    <location>
        <begin position="1"/>
        <end position="25"/>
    </location>
</feature>
<evidence type="ECO:0000313" key="9">
    <source>
        <dbReference type="Proteomes" id="UP001156870"/>
    </source>
</evidence>
<evidence type="ECO:0000259" key="7">
    <source>
        <dbReference type="PROSITE" id="PS51007"/>
    </source>
</evidence>
<dbReference type="Proteomes" id="UP001156870">
    <property type="component" value="Unassembled WGS sequence"/>
</dbReference>
<keyword evidence="6" id="KW-0732">Signal</keyword>
<evidence type="ECO:0000256" key="1">
    <source>
        <dbReference type="ARBA" id="ARBA00022617"/>
    </source>
</evidence>
<dbReference type="Pfam" id="PF03640">
    <property type="entry name" value="Lipoprotein_15"/>
    <property type="match status" value="1"/>
</dbReference>
<dbReference type="SUPFAM" id="SSF46626">
    <property type="entry name" value="Cytochrome c"/>
    <property type="match status" value="1"/>
</dbReference>
<evidence type="ECO:0000256" key="5">
    <source>
        <dbReference type="SAM" id="MobiDB-lite"/>
    </source>
</evidence>
<dbReference type="GO" id="GO:0033905">
    <property type="term" value="F:xylan endo-1,3-beta-xylosidase activity"/>
    <property type="evidence" value="ECO:0007669"/>
    <property type="project" value="InterPro"/>
</dbReference>
<keyword evidence="3 4" id="KW-0408">Iron</keyword>
<evidence type="ECO:0000256" key="6">
    <source>
        <dbReference type="SAM" id="SignalP"/>
    </source>
</evidence>
<dbReference type="Pfam" id="PF11606">
    <property type="entry name" value="AlcCBM31"/>
    <property type="match status" value="1"/>
</dbReference>
<dbReference type="InterPro" id="IPR009056">
    <property type="entry name" value="Cyt_c-like_dom"/>
</dbReference>
<protein>
    <recommendedName>
        <fullName evidence="7">Cytochrome c domain-containing protein</fullName>
    </recommendedName>
</protein>
<sequence length="1176" mass="125429">MTTLRKQLMLAAVCTAMSINGNVHADEGIRATGPDSGVIYFQDNNYSGLWNFICLNSEGNCQSGEKVNGYWERPVNGLTDGSTYNISAKIQDNSQGQILTGFIPVTFDSSVTSGGSVGGDTGGGEICTGADIPSANISVTHETDVDFNDGSLSFSFSPTTGRSSIQFSIDGGNNYDYSADLSDGSLDIINLAPGDYGVSARWGNGECPTVLDTITIIEATPTGETCTGSDIPAATLSKIDESSAGANDGSIIFSFNDDASSGGTRSTIEFSVDGGTSYPYRVPDNSGSTTVSNLAPGIYNTWARWGNNECPTSLGSIAIVGGDDDGGSCGEPDVDYPADFGEGYAFGMTTSGLVYHSAMPNHGPGFAILGLISSGANLPETGPFTYTTSTDDDVLRYETQVPGVNANTTYTLEIRLQGDQFGGGQCIHSINVKPGEGVSTSPCFVSNGGGQLPPSAPKAAVGTLIENGGQSARLIGGAGSVSPNFALYTFANDTNGSSNCEGSCAEQWPPLTIADAEDLVGAGGVTGGFDTITRTEEVTDDCGNTTVKTVYQVTYNGKPLYFFSNDTGPSSTNGANIPNWDLASAELIPQLPLVDYPAPALKTAVNGIIPRSYGMAIDIEDRTVTWRAGTGLTYQFSFVSDTNVRSPKDPSLEFWCSNNQIQFHKSDMPGTLEGPYSTEIPGACYGKFYYFLRYRIRGTVNAEPEDNWVYTALFEYDETQPNDRINPEDRPTITHTSANWQRHGHPHSRDRPEEFITFDAMPYNTSLLSGLERYTSTYIDGPGTAFRLQPNASVAPMRIEAFEWGAGNCQGPQYIINGGNPIPAEGFDYGQIVSWEATFPTSNNSKFGGTSISSQIYNTMQNVTVGMGFSTATGDPRLNSAGRGGVRMVHANGCNPVEQDERNAKFAQQLTTVESDVMVNDFILGHNLFHGMADVSQAKPGGTGLAGSVEIRDVNGVLVKSAGVASCGDCHVRDGRSEFVFNTPKGPRIAPPTYGVGLLQWIEGAEVGLTWDGSVATVEEQSEIALSVDLGLTPAQIGADNFDKIVEYTRTLHVPVRPYDSYTDPEVEEGEVAFYNRGCADCHTPTAKTRSDAPVELRDIYIRPYTDMKLWDVGTGGKFRTAPLWGIGQNIEMLERMGMNQLYLHDGRATTLESAISAHSNAGSDMNSIVKFLRSL</sequence>
<dbReference type="Pfam" id="PF06537">
    <property type="entry name" value="DHOR"/>
    <property type="match status" value="1"/>
</dbReference>
<dbReference type="EMBL" id="BSPD01000095">
    <property type="protein sequence ID" value="GLS28044.1"/>
    <property type="molecule type" value="Genomic_DNA"/>
</dbReference>
<accession>A0AA37T9Q7</accession>
<feature type="chain" id="PRO_5041321696" description="Cytochrome c domain-containing protein" evidence="6">
    <location>
        <begin position="26"/>
        <end position="1176"/>
    </location>
</feature>
<dbReference type="Gene3D" id="2.60.40.2450">
    <property type="entry name" value="Beta-1,3-xylanase, CBM31 domain"/>
    <property type="match status" value="1"/>
</dbReference>
<dbReference type="GO" id="GO:0020037">
    <property type="term" value="F:heme binding"/>
    <property type="evidence" value="ECO:0007669"/>
    <property type="project" value="InterPro"/>
</dbReference>
<dbReference type="InterPro" id="IPR010538">
    <property type="entry name" value="DHOR"/>
</dbReference>
<name>A0AA37T9Q7_9GAMM</name>
<dbReference type="InterPro" id="IPR021016">
    <property type="entry name" value="Beta-xylanase"/>
</dbReference>
<comment type="caution">
    <text evidence="8">The sequence shown here is derived from an EMBL/GenBank/DDBJ whole genome shotgun (WGS) entry which is preliminary data.</text>
</comment>
<evidence type="ECO:0000256" key="2">
    <source>
        <dbReference type="ARBA" id="ARBA00022723"/>
    </source>
</evidence>
<dbReference type="AlphaFoldDB" id="A0AA37T9Q7"/>
<keyword evidence="1 4" id="KW-0349">Heme</keyword>